<dbReference type="InterPro" id="IPR042099">
    <property type="entry name" value="ANL_N_sf"/>
</dbReference>
<dbReference type="PANTHER" id="PTHR45527:SF1">
    <property type="entry name" value="FATTY ACID SYNTHASE"/>
    <property type="match status" value="1"/>
</dbReference>
<sequence length="403" mass="43738">MALYTHRLTGARDVVLGLTVSGRVAPATRTTPGMLANSVPVRLTIRPDMPLRELLAQVDTKMREAVEHQRYRAEDLHRDLGLSRGPGVAYSPMVNLIGFDYDISFAGRPCTAHNLSFPLGADLMIMVWDRRDGSGPHMRLHAAPGLYDDSGLVDCRRRLLHLLEHMTDLDPDLPVGLLDFLPADERRSLLARGDASAAGAPAVPLATLFEQQVRRTPEADAVVTAELTLSYRELNARANRLAHALTARGIGPEHLVALVLPRSAELTVALLGVLKAGAAYLPVDPEYPAERREYMLADACPALVVDGPRQVTELAEDFPDTDPGITVDPRHPAYVIYTSGSTGRPKGVVVTHTGIASLVQCKARLMRVTPTAECSSSARPASTPPSRSCARPCRTGPRWCRLP</sequence>
<keyword evidence="5" id="KW-1185">Reference proteome</keyword>
<dbReference type="SUPFAM" id="SSF52777">
    <property type="entry name" value="CoA-dependent acyltransferases"/>
    <property type="match status" value="1"/>
</dbReference>
<gene>
    <name evidence="4" type="ORF">KEF29_13930</name>
</gene>
<protein>
    <submittedName>
        <fullName evidence="4">AMP-binding protein</fullName>
    </submittedName>
</protein>
<evidence type="ECO:0000313" key="5">
    <source>
        <dbReference type="Proteomes" id="UP000682308"/>
    </source>
</evidence>
<dbReference type="InterPro" id="IPR000873">
    <property type="entry name" value="AMP-dep_synth/lig_dom"/>
</dbReference>
<dbReference type="Pfam" id="PF00501">
    <property type="entry name" value="AMP-binding"/>
    <property type="match status" value="1"/>
</dbReference>
<dbReference type="EMBL" id="JAGTPG010000002">
    <property type="protein sequence ID" value="MBR8640043.1"/>
    <property type="molecule type" value="Genomic_DNA"/>
</dbReference>
<evidence type="ECO:0000256" key="1">
    <source>
        <dbReference type="SAM" id="MobiDB-lite"/>
    </source>
</evidence>
<evidence type="ECO:0000313" key="4">
    <source>
        <dbReference type="EMBL" id="MBR8640043.1"/>
    </source>
</evidence>
<dbReference type="GO" id="GO:0009239">
    <property type="term" value="P:enterobactin biosynthetic process"/>
    <property type="evidence" value="ECO:0007669"/>
    <property type="project" value="TreeGrafter"/>
</dbReference>
<feature type="domain" description="AMP-dependent synthetase/ligase" evidence="2">
    <location>
        <begin position="209"/>
        <end position="362"/>
    </location>
</feature>
<comment type="caution">
    <text evidence="4">The sequence shown here is derived from an EMBL/GenBank/DDBJ whole genome shotgun (WGS) entry which is preliminary data.</text>
</comment>
<name>A0A941F9X5_9ACTN</name>
<dbReference type="PROSITE" id="PS00455">
    <property type="entry name" value="AMP_BINDING"/>
    <property type="match status" value="1"/>
</dbReference>
<dbReference type="FunFam" id="3.40.50.980:FF:000001">
    <property type="entry name" value="Non-ribosomal peptide synthetase"/>
    <property type="match status" value="1"/>
</dbReference>
<dbReference type="Pfam" id="PF00668">
    <property type="entry name" value="Condensation"/>
    <property type="match status" value="1"/>
</dbReference>
<evidence type="ECO:0000259" key="2">
    <source>
        <dbReference type="Pfam" id="PF00501"/>
    </source>
</evidence>
<dbReference type="GO" id="GO:0005829">
    <property type="term" value="C:cytosol"/>
    <property type="evidence" value="ECO:0007669"/>
    <property type="project" value="TreeGrafter"/>
</dbReference>
<accession>A0A941F9X5</accession>
<dbReference type="Gene3D" id="3.40.50.12780">
    <property type="entry name" value="N-terminal domain of ligase-like"/>
    <property type="match status" value="1"/>
</dbReference>
<evidence type="ECO:0000259" key="3">
    <source>
        <dbReference type="Pfam" id="PF00668"/>
    </source>
</evidence>
<dbReference type="AlphaFoldDB" id="A0A941F9X5"/>
<feature type="domain" description="Condensation" evidence="3">
    <location>
        <begin position="3"/>
        <end position="189"/>
    </location>
</feature>
<reference evidence="4 5" key="1">
    <citation type="submission" date="2021-04" db="EMBL/GenBank/DDBJ databases">
        <title>Characterization of the biosynthetic gene cluster of new lipopeptides with antitumor activity in the genome of the marine Streptomyces PHM034.</title>
        <authorList>
            <person name="Ceniceros A."/>
            <person name="Canedo L."/>
            <person name="Mendez C."/>
            <person name="Olano C."/>
            <person name="Schleissner C."/>
            <person name="Cuevas C."/>
            <person name="De La Calle F."/>
            <person name="Salas J.A."/>
        </authorList>
    </citation>
    <scope>NUCLEOTIDE SEQUENCE [LARGE SCALE GENOMIC DNA]</scope>
    <source>
        <strain evidence="4 5">PHM034</strain>
    </source>
</reference>
<dbReference type="InterPro" id="IPR020845">
    <property type="entry name" value="AMP-binding_CS"/>
</dbReference>
<dbReference type="Gene3D" id="3.30.559.30">
    <property type="entry name" value="Nonribosomal peptide synthetase, condensation domain"/>
    <property type="match status" value="1"/>
</dbReference>
<proteinExistence type="predicted"/>
<dbReference type="GO" id="GO:0047527">
    <property type="term" value="F:2,3-dihydroxybenzoate-serine ligase activity"/>
    <property type="evidence" value="ECO:0007669"/>
    <property type="project" value="TreeGrafter"/>
</dbReference>
<dbReference type="PANTHER" id="PTHR45527">
    <property type="entry name" value="NONRIBOSOMAL PEPTIDE SYNTHETASE"/>
    <property type="match status" value="1"/>
</dbReference>
<organism evidence="4 5">
    <name type="scientific">Streptomyces tuirus</name>
    <dbReference type="NCBI Taxonomy" id="68278"/>
    <lineage>
        <taxon>Bacteria</taxon>
        <taxon>Bacillati</taxon>
        <taxon>Actinomycetota</taxon>
        <taxon>Actinomycetes</taxon>
        <taxon>Kitasatosporales</taxon>
        <taxon>Streptomycetaceae</taxon>
        <taxon>Streptomyces</taxon>
    </lineage>
</organism>
<dbReference type="SUPFAM" id="SSF56801">
    <property type="entry name" value="Acetyl-CoA synthetase-like"/>
    <property type="match status" value="1"/>
</dbReference>
<dbReference type="Proteomes" id="UP000682308">
    <property type="component" value="Unassembled WGS sequence"/>
</dbReference>
<dbReference type="GO" id="GO:0009366">
    <property type="term" value="C:enterobactin synthetase complex"/>
    <property type="evidence" value="ECO:0007669"/>
    <property type="project" value="TreeGrafter"/>
</dbReference>
<dbReference type="InterPro" id="IPR001242">
    <property type="entry name" value="Condensation_dom"/>
</dbReference>
<dbReference type="GO" id="GO:0031177">
    <property type="term" value="F:phosphopantetheine binding"/>
    <property type="evidence" value="ECO:0007669"/>
    <property type="project" value="TreeGrafter"/>
</dbReference>
<feature type="compositionally biased region" description="Low complexity" evidence="1">
    <location>
        <begin position="374"/>
        <end position="395"/>
    </location>
</feature>
<dbReference type="GO" id="GO:0043041">
    <property type="term" value="P:amino acid activation for nonribosomal peptide biosynthetic process"/>
    <property type="evidence" value="ECO:0007669"/>
    <property type="project" value="TreeGrafter"/>
</dbReference>
<feature type="region of interest" description="Disordered" evidence="1">
    <location>
        <begin position="372"/>
        <end position="403"/>
    </location>
</feature>